<evidence type="ECO:0000313" key="1">
    <source>
        <dbReference type="EMBL" id="NMN95074.1"/>
    </source>
</evidence>
<reference evidence="1 2" key="2">
    <citation type="submission" date="2020-06" db="EMBL/GenBank/DDBJ databases">
        <title>Antribacter stalactiti gen. nov., sp. nov., a new member of the family Nacardiaceae isolated from a cave.</title>
        <authorList>
            <person name="Kim I.S."/>
        </authorList>
    </citation>
    <scope>NUCLEOTIDE SEQUENCE [LARGE SCALE GENOMIC DNA]</scope>
    <source>
        <strain evidence="1 2">YC2-7</strain>
    </source>
</reference>
<dbReference type="EMBL" id="VCQU01000002">
    <property type="protein sequence ID" value="NMN95074.1"/>
    <property type="molecule type" value="Genomic_DNA"/>
</dbReference>
<proteinExistence type="predicted"/>
<reference evidence="1 2" key="1">
    <citation type="submission" date="2019-05" db="EMBL/GenBank/DDBJ databases">
        <authorList>
            <person name="Lee S.D."/>
        </authorList>
    </citation>
    <scope>NUCLEOTIDE SEQUENCE [LARGE SCALE GENOMIC DNA]</scope>
    <source>
        <strain evidence="1 2">YC2-7</strain>
    </source>
</reference>
<comment type="caution">
    <text evidence="1">The sequence shown here is derived from an EMBL/GenBank/DDBJ whole genome shotgun (WGS) entry which is preliminary data.</text>
</comment>
<evidence type="ECO:0000313" key="2">
    <source>
        <dbReference type="Proteomes" id="UP000535543"/>
    </source>
</evidence>
<dbReference type="RefSeq" id="WP_169585774.1">
    <property type="nucleotide sequence ID" value="NZ_VCQU01000002.1"/>
</dbReference>
<dbReference type="Proteomes" id="UP000535543">
    <property type="component" value="Unassembled WGS sequence"/>
</dbReference>
<dbReference type="AlphaFoldDB" id="A0A848KD31"/>
<organism evidence="1 2">
    <name type="scientific">Antrihabitans stalactiti</name>
    <dbReference type="NCBI Taxonomy" id="2584121"/>
    <lineage>
        <taxon>Bacteria</taxon>
        <taxon>Bacillati</taxon>
        <taxon>Actinomycetota</taxon>
        <taxon>Actinomycetes</taxon>
        <taxon>Mycobacteriales</taxon>
        <taxon>Nocardiaceae</taxon>
        <taxon>Antrihabitans</taxon>
    </lineage>
</organism>
<name>A0A848KD31_9NOCA</name>
<gene>
    <name evidence="1" type="ORF">FGL95_08505</name>
</gene>
<keyword evidence="2" id="KW-1185">Reference proteome</keyword>
<accession>A0A848KD31</accession>
<protein>
    <submittedName>
        <fullName evidence="1">Uncharacterized protein</fullName>
    </submittedName>
</protein>
<sequence>MEVLAVVGAIAFLFVVGWIWSSLTEAVEDKASDLTDKAVYGQQRYAAGELGTNALKIRTSLASDKLWNELVFRLPLPSSKPRFVDSLYIAGELPSTKDGNHGLRVDWNECVRSAIFVIREADGQTVCEHAMLRWVDNGQAMRIAVKHFASLRENLVAIVASVDPHARAVLVDENDREVPFAPAQR</sequence>